<dbReference type="EMBL" id="JAVHJS010000010">
    <property type="protein sequence ID" value="KAK2846149.1"/>
    <property type="molecule type" value="Genomic_DNA"/>
</dbReference>
<gene>
    <name evidence="1" type="ORF">Q7C36_011003</name>
</gene>
<keyword evidence="2" id="KW-1185">Reference proteome</keyword>
<comment type="caution">
    <text evidence="1">The sequence shown here is derived from an EMBL/GenBank/DDBJ whole genome shotgun (WGS) entry which is preliminary data.</text>
</comment>
<sequence>MIFNVRIPSESRIHEEIFSVCLGSQFKMFGYIKALGDPEDPALILGYWLTTKPIFYVEDKKKRNFALIFLLMGKDKHMTMCFQSSEITWHLYDNNPNKPSFQPFDPDHFINYMICLAVYVNITQLEEYKVGIAETGAGAMPFDLGTRSSLGDPELLSLSPKEMERRAMKRKASFINSRPNKRRRLQYSDGTEWKPTQPTTIFNLLILGSQGSYMKEAVDQYINTCVPDTILASFHILFIKYLHITALLRSDPFFRVLLKTLNSERYNDARALWIRGLCGDNSNNLNCFSNIKDHFPIIDKLVCAKVDYHQETPENHPIYEKTLSKFRSFGDLRAFGDISEPSFLMVHRDVYNPRYDPCMIHLPLTVIDDNQR</sequence>
<evidence type="ECO:0000313" key="2">
    <source>
        <dbReference type="Proteomes" id="UP001187315"/>
    </source>
</evidence>
<proteinExistence type="predicted"/>
<name>A0AA88MYK3_TACVA</name>
<dbReference type="Proteomes" id="UP001187315">
    <property type="component" value="Unassembled WGS sequence"/>
</dbReference>
<evidence type="ECO:0000313" key="1">
    <source>
        <dbReference type="EMBL" id="KAK2846149.1"/>
    </source>
</evidence>
<accession>A0AA88MYK3</accession>
<protein>
    <submittedName>
        <fullName evidence="1">Uncharacterized protein</fullName>
    </submittedName>
</protein>
<organism evidence="1 2">
    <name type="scientific">Tachysurus vachellii</name>
    <name type="common">Darkbarbel catfish</name>
    <name type="synonym">Pelteobagrus vachellii</name>
    <dbReference type="NCBI Taxonomy" id="175792"/>
    <lineage>
        <taxon>Eukaryota</taxon>
        <taxon>Metazoa</taxon>
        <taxon>Chordata</taxon>
        <taxon>Craniata</taxon>
        <taxon>Vertebrata</taxon>
        <taxon>Euteleostomi</taxon>
        <taxon>Actinopterygii</taxon>
        <taxon>Neopterygii</taxon>
        <taxon>Teleostei</taxon>
        <taxon>Ostariophysi</taxon>
        <taxon>Siluriformes</taxon>
        <taxon>Bagridae</taxon>
        <taxon>Tachysurus</taxon>
    </lineage>
</organism>
<reference evidence="1" key="1">
    <citation type="submission" date="2023-08" db="EMBL/GenBank/DDBJ databases">
        <title>Pelteobagrus vachellii genome.</title>
        <authorList>
            <person name="Liu H."/>
        </authorList>
    </citation>
    <scope>NUCLEOTIDE SEQUENCE</scope>
    <source>
        <strain evidence="1">PRFRI_2022a</strain>
        <tissue evidence="1">Muscle</tissue>
    </source>
</reference>
<dbReference type="AlphaFoldDB" id="A0AA88MYK3"/>